<feature type="non-terminal residue" evidence="1">
    <location>
        <position position="364"/>
    </location>
</feature>
<accession>A0A382NTL7</accession>
<evidence type="ECO:0000313" key="1">
    <source>
        <dbReference type="EMBL" id="SVC63848.1"/>
    </source>
</evidence>
<sequence length="364" mass="37474">DCNTTVTAALTEQLSCSDNDTLTVTGSISYNNQNAVLLQKLDGVTITNSGTIQTTTDGNSSAIKAQSSLNLTVTNSGTILAAEDYGIKLIEAEKVTITNEAGGTIKATPASSGSLIAIGGTKMGNCGTCLNESTSSTGIGLTLYNYGTIDAGGRTVYGGSASGHTSKKTKIYNYNGGMIDATSSSAVKFQYAEDFELYNYSGATIQTGTGNFAIDLKGASTITIDNAGTIKPGAAYGIYCDVCSNLTLTNSGDIEATSDTLFLRDMTGTNTITNSGTIKNTSSGRAIQFNGSTGVTFENTGTVESVTQVAVDFVDNVRPTLKNWGTIKTTVNKSKVVDFPQTDSTGTGGTVENYGTIIASTGST</sequence>
<dbReference type="EMBL" id="UINC01102320">
    <property type="protein sequence ID" value="SVC63848.1"/>
    <property type="molecule type" value="Genomic_DNA"/>
</dbReference>
<reference evidence="1" key="1">
    <citation type="submission" date="2018-05" db="EMBL/GenBank/DDBJ databases">
        <authorList>
            <person name="Lanie J.A."/>
            <person name="Ng W.-L."/>
            <person name="Kazmierczak K.M."/>
            <person name="Andrzejewski T.M."/>
            <person name="Davidsen T.M."/>
            <person name="Wayne K.J."/>
            <person name="Tettelin H."/>
            <person name="Glass J.I."/>
            <person name="Rusch D."/>
            <person name="Podicherti R."/>
            <person name="Tsui H.-C.T."/>
            <person name="Winkler M.E."/>
        </authorList>
    </citation>
    <scope>NUCLEOTIDE SEQUENCE</scope>
</reference>
<proteinExistence type="predicted"/>
<protein>
    <submittedName>
        <fullName evidence="1">Uncharacterized protein</fullName>
    </submittedName>
</protein>
<name>A0A382NTL7_9ZZZZ</name>
<dbReference type="AlphaFoldDB" id="A0A382NTL7"/>
<gene>
    <name evidence="1" type="ORF">METZ01_LOCUS316702</name>
</gene>
<organism evidence="1">
    <name type="scientific">marine metagenome</name>
    <dbReference type="NCBI Taxonomy" id="408172"/>
    <lineage>
        <taxon>unclassified sequences</taxon>
        <taxon>metagenomes</taxon>
        <taxon>ecological metagenomes</taxon>
    </lineage>
</organism>
<feature type="non-terminal residue" evidence="1">
    <location>
        <position position="1"/>
    </location>
</feature>